<dbReference type="InterPro" id="IPR004045">
    <property type="entry name" value="Glutathione_S-Trfase_N"/>
</dbReference>
<evidence type="ECO:0000259" key="1">
    <source>
        <dbReference type="PROSITE" id="PS50404"/>
    </source>
</evidence>
<feature type="domain" description="GST C-terminal" evidence="2">
    <location>
        <begin position="92"/>
        <end position="236"/>
    </location>
</feature>
<dbReference type="InterPro" id="IPR036249">
    <property type="entry name" value="Thioredoxin-like_sf"/>
</dbReference>
<dbReference type="EC" id="2.5.1.18" evidence="3"/>
<proteinExistence type="predicted"/>
<name>A0ABS4EIG7_9HYPH</name>
<dbReference type="InterPro" id="IPR004046">
    <property type="entry name" value="GST_C"/>
</dbReference>
<dbReference type="GO" id="GO:0004364">
    <property type="term" value="F:glutathione transferase activity"/>
    <property type="evidence" value="ECO:0007669"/>
    <property type="project" value="UniProtKB-EC"/>
</dbReference>
<accession>A0ABS4EIG7</accession>
<dbReference type="SUPFAM" id="SSF52833">
    <property type="entry name" value="Thioredoxin-like"/>
    <property type="match status" value="1"/>
</dbReference>
<dbReference type="Gene3D" id="3.40.30.10">
    <property type="entry name" value="Glutaredoxin"/>
    <property type="match status" value="1"/>
</dbReference>
<keyword evidence="4" id="KW-1185">Reference proteome</keyword>
<dbReference type="Gene3D" id="1.20.1050.10">
    <property type="match status" value="1"/>
</dbReference>
<gene>
    <name evidence="3" type="ORF">J2Z75_001142</name>
</gene>
<sequence>MTYELYYWDGIPGRGEFVRLALEQAGADYVDVVRSDGGMARMMALMKNKTAGFVPFAPPFLKDGDILVSHAANILLYLGEKLGLAPRDEAGRIEANGLQLSITDFVVEIHDTHHPIGVSLYYEDQRDEALRRAENFIEERLPKFLGYFEKQLVRNSEGQIHAVGDMLTYVDLSLFHLVEGLRYAFPKAMTAAEPGYPLLVALNAQVRELPRIKAYLASERRLAFNEEGIFRHYPELDRA</sequence>
<keyword evidence="3" id="KW-0808">Transferase</keyword>
<evidence type="ECO:0000313" key="3">
    <source>
        <dbReference type="EMBL" id="MBP1857646.1"/>
    </source>
</evidence>
<dbReference type="InterPro" id="IPR036282">
    <property type="entry name" value="Glutathione-S-Trfase_C_sf"/>
</dbReference>
<dbReference type="CDD" id="cd03192">
    <property type="entry name" value="GST_C_Sigma_like"/>
    <property type="match status" value="1"/>
</dbReference>
<dbReference type="InterPro" id="IPR050213">
    <property type="entry name" value="GST_superfamily"/>
</dbReference>
<evidence type="ECO:0000259" key="2">
    <source>
        <dbReference type="PROSITE" id="PS50405"/>
    </source>
</evidence>
<dbReference type="PROSITE" id="PS50405">
    <property type="entry name" value="GST_CTER"/>
    <property type="match status" value="1"/>
</dbReference>
<dbReference type="PROSITE" id="PS50404">
    <property type="entry name" value="GST_NTER"/>
    <property type="match status" value="1"/>
</dbReference>
<dbReference type="Pfam" id="PF14497">
    <property type="entry name" value="GST_C_3"/>
    <property type="match status" value="1"/>
</dbReference>
<evidence type="ECO:0000313" key="4">
    <source>
        <dbReference type="Proteomes" id="UP000823786"/>
    </source>
</evidence>
<feature type="domain" description="GST N-terminal" evidence="1">
    <location>
        <begin position="1"/>
        <end position="86"/>
    </location>
</feature>
<dbReference type="Proteomes" id="UP000823786">
    <property type="component" value="Unassembled WGS sequence"/>
</dbReference>
<dbReference type="EMBL" id="JAGGJV010000002">
    <property type="protein sequence ID" value="MBP1857646.1"/>
    <property type="molecule type" value="Genomic_DNA"/>
</dbReference>
<dbReference type="PANTHER" id="PTHR11571">
    <property type="entry name" value="GLUTATHIONE S-TRANSFERASE"/>
    <property type="match status" value="1"/>
</dbReference>
<protein>
    <submittedName>
        <fullName evidence="3">Glutathione S-transferase</fullName>
        <ecNumber evidence="3">2.5.1.18</ecNumber>
    </submittedName>
</protein>
<dbReference type="SUPFAM" id="SSF47616">
    <property type="entry name" value="GST C-terminal domain-like"/>
    <property type="match status" value="1"/>
</dbReference>
<dbReference type="PANTHER" id="PTHR11571:SF263">
    <property type="entry name" value="GLUTATHIONE S-TRANSFERASE"/>
    <property type="match status" value="1"/>
</dbReference>
<reference evidence="3 4" key="1">
    <citation type="submission" date="2021-03" db="EMBL/GenBank/DDBJ databases">
        <title>Genomic Encyclopedia of Type Strains, Phase IV (KMG-IV): sequencing the most valuable type-strain genomes for metagenomic binning, comparative biology and taxonomic classification.</title>
        <authorList>
            <person name="Goeker M."/>
        </authorList>
    </citation>
    <scope>NUCLEOTIDE SEQUENCE [LARGE SCALE GENOMIC DNA]</scope>
    <source>
        <strain evidence="3 4">DSM 26427</strain>
    </source>
</reference>
<organism evidence="3 4">
    <name type="scientific">Rhizobium herbae</name>
    <dbReference type="NCBI Taxonomy" id="508661"/>
    <lineage>
        <taxon>Bacteria</taxon>
        <taxon>Pseudomonadati</taxon>
        <taxon>Pseudomonadota</taxon>
        <taxon>Alphaproteobacteria</taxon>
        <taxon>Hyphomicrobiales</taxon>
        <taxon>Rhizobiaceae</taxon>
        <taxon>Rhizobium/Agrobacterium group</taxon>
        <taxon>Rhizobium</taxon>
    </lineage>
</organism>
<dbReference type="RefSeq" id="WP_209849009.1">
    <property type="nucleotide sequence ID" value="NZ_JAGGJV010000002.1"/>
</dbReference>
<dbReference type="InterPro" id="IPR010987">
    <property type="entry name" value="Glutathione-S-Trfase_C-like"/>
</dbReference>
<comment type="caution">
    <text evidence="3">The sequence shown here is derived from an EMBL/GenBank/DDBJ whole genome shotgun (WGS) entry which is preliminary data.</text>
</comment>